<evidence type="ECO:0000256" key="1">
    <source>
        <dbReference type="SAM" id="MobiDB-lite"/>
    </source>
</evidence>
<keyword evidence="4" id="KW-1185">Reference proteome</keyword>
<accession>A0A8K0WZ76</accession>
<protein>
    <recommendedName>
        <fullName evidence="5">Hydrophobin</fullName>
    </recommendedName>
</protein>
<dbReference type="Proteomes" id="UP000813444">
    <property type="component" value="Unassembled WGS sequence"/>
</dbReference>
<proteinExistence type="predicted"/>
<sequence length="116" mass="12064">MQFTVAFVAVALGATGAVAAPKAQGGGRPPNLENNYDSNNNNHNHINNQEISCSSASYNYCCSPGYTSRGSINYYDCYSFVGSCNAITVCCANGGQGGSTAYQQCSGLGSIPVVYH</sequence>
<keyword evidence="2" id="KW-0732">Signal</keyword>
<comment type="caution">
    <text evidence="3">The sequence shown here is derived from an EMBL/GenBank/DDBJ whole genome shotgun (WGS) entry which is preliminary data.</text>
</comment>
<evidence type="ECO:0000313" key="4">
    <source>
        <dbReference type="Proteomes" id="UP000813444"/>
    </source>
</evidence>
<feature type="compositionally biased region" description="Low complexity" evidence="1">
    <location>
        <begin position="31"/>
        <end position="41"/>
    </location>
</feature>
<evidence type="ECO:0008006" key="5">
    <source>
        <dbReference type="Google" id="ProtNLM"/>
    </source>
</evidence>
<feature type="chain" id="PRO_5035454200" description="Hydrophobin" evidence="2">
    <location>
        <begin position="20"/>
        <end position="116"/>
    </location>
</feature>
<dbReference type="AlphaFoldDB" id="A0A8K0WZ76"/>
<organism evidence="3 4">
    <name type="scientific">Stachybotrys elegans</name>
    <dbReference type="NCBI Taxonomy" id="80388"/>
    <lineage>
        <taxon>Eukaryota</taxon>
        <taxon>Fungi</taxon>
        <taxon>Dikarya</taxon>
        <taxon>Ascomycota</taxon>
        <taxon>Pezizomycotina</taxon>
        <taxon>Sordariomycetes</taxon>
        <taxon>Hypocreomycetidae</taxon>
        <taxon>Hypocreales</taxon>
        <taxon>Stachybotryaceae</taxon>
        <taxon>Stachybotrys</taxon>
    </lineage>
</organism>
<evidence type="ECO:0000256" key="2">
    <source>
        <dbReference type="SAM" id="SignalP"/>
    </source>
</evidence>
<feature type="region of interest" description="Disordered" evidence="1">
    <location>
        <begin position="20"/>
        <end position="41"/>
    </location>
</feature>
<name>A0A8K0WZ76_9HYPO</name>
<feature type="signal peptide" evidence="2">
    <location>
        <begin position="1"/>
        <end position="19"/>
    </location>
</feature>
<gene>
    <name evidence="3" type="ORF">B0I35DRAFT_474218</name>
</gene>
<reference evidence="3" key="1">
    <citation type="journal article" date="2021" name="Nat. Commun.">
        <title>Genetic determinants of endophytism in the Arabidopsis root mycobiome.</title>
        <authorList>
            <person name="Mesny F."/>
            <person name="Miyauchi S."/>
            <person name="Thiergart T."/>
            <person name="Pickel B."/>
            <person name="Atanasova L."/>
            <person name="Karlsson M."/>
            <person name="Huettel B."/>
            <person name="Barry K.W."/>
            <person name="Haridas S."/>
            <person name="Chen C."/>
            <person name="Bauer D."/>
            <person name="Andreopoulos W."/>
            <person name="Pangilinan J."/>
            <person name="LaButti K."/>
            <person name="Riley R."/>
            <person name="Lipzen A."/>
            <person name="Clum A."/>
            <person name="Drula E."/>
            <person name="Henrissat B."/>
            <person name="Kohler A."/>
            <person name="Grigoriev I.V."/>
            <person name="Martin F.M."/>
            <person name="Hacquard S."/>
        </authorList>
    </citation>
    <scope>NUCLEOTIDE SEQUENCE</scope>
    <source>
        <strain evidence="3">MPI-CAGE-CH-0235</strain>
    </source>
</reference>
<evidence type="ECO:0000313" key="3">
    <source>
        <dbReference type="EMBL" id="KAH7329641.1"/>
    </source>
</evidence>
<dbReference type="EMBL" id="JAGPNK010000001">
    <property type="protein sequence ID" value="KAH7329641.1"/>
    <property type="molecule type" value="Genomic_DNA"/>
</dbReference>